<comment type="subcellular location">
    <subcellularLocation>
        <location evidence="3">Cytoplasm</location>
    </subcellularLocation>
</comment>
<dbReference type="InterPro" id="IPR002669">
    <property type="entry name" value="UreD"/>
</dbReference>
<keyword evidence="3" id="KW-0996">Nickel insertion</keyword>
<accession>A0ABU8BXI6</accession>
<evidence type="ECO:0000256" key="1">
    <source>
        <dbReference type="ARBA" id="ARBA00007177"/>
    </source>
</evidence>
<keyword evidence="3" id="KW-0963">Cytoplasm</keyword>
<comment type="subunit">
    <text evidence="3">UreD, UreF and UreG form a complex that acts as a GTP-hydrolysis-dependent molecular chaperone, activating the urease apoprotein by helping to assemble the nickel containing metallocenter of UreC. The UreE protein probably delivers the nickel.</text>
</comment>
<reference evidence="4" key="1">
    <citation type="submission" date="2024-02" db="EMBL/GenBank/DDBJ databases">
        <title>Genome sequences of strain Gemmobacter sp. JM10B15.</title>
        <authorList>
            <person name="Zhang M."/>
        </authorList>
    </citation>
    <scope>NUCLEOTIDE SEQUENCE</scope>
    <source>
        <strain evidence="4">JM10B15</strain>
    </source>
</reference>
<dbReference type="Pfam" id="PF01774">
    <property type="entry name" value="UreD"/>
    <property type="match status" value="1"/>
</dbReference>
<evidence type="ECO:0000313" key="4">
    <source>
        <dbReference type="EMBL" id="MEH7829409.1"/>
    </source>
</evidence>
<protein>
    <recommendedName>
        <fullName evidence="3">Urease accessory protein UreD</fullName>
    </recommendedName>
</protein>
<gene>
    <name evidence="3" type="primary">ureD</name>
    <name evidence="4" type="ORF">V6590_14735</name>
</gene>
<comment type="similarity">
    <text evidence="1 3">Belongs to the UreD family.</text>
</comment>
<organism evidence="4 5">
    <name type="scientific">Gemmobacter denitrificans</name>
    <dbReference type="NCBI Taxonomy" id="3123040"/>
    <lineage>
        <taxon>Bacteria</taxon>
        <taxon>Pseudomonadati</taxon>
        <taxon>Pseudomonadota</taxon>
        <taxon>Alphaproteobacteria</taxon>
        <taxon>Rhodobacterales</taxon>
        <taxon>Paracoccaceae</taxon>
        <taxon>Gemmobacter</taxon>
    </lineage>
</organism>
<dbReference type="RefSeq" id="WP_335424412.1">
    <property type="nucleotide sequence ID" value="NZ_JBALHR010000009.1"/>
</dbReference>
<sequence>MFDTSTLQRSHGRAHVGFAGGGIVDLAQAGSARTFVFPRRASGPEVVFLNTSGGLTSGDRLDLSLDLGPAQAMRATTQTAERAYRAESGPARVTVRFTLNRGAALDWLPQETILFQGAALDRLTHVTMAADASYLAIEVVVLGRAAMGETVTQLALTDRREVWRDGRLVLCDPLRLDADSLMRGSPALHGGARVLASLMCLAPGAADALPALRAALTGQGVEAAASARDGQVVVRLRAADIWAMRGQIARLVGVLRPGPLPRVWQHEGAAA</sequence>
<evidence type="ECO:0000256" key="2">
    <source>
        <dbReference type="ARBA" id="ARBA00023186"/>
    </source>
</evidence>
<name>A0ABU8BXI6_9RHOB</name>
<dbReference type="EMBL" id="JBALHR010000009">
    <property type="protein sequence ID" value="MEH7829409.1"/>
    <property type="molecule type" value="Genomic_DNA"/>
</dbReference>
<keyword evidence="5" id="KW-1185">Reference proteome</keyword>
<comment type="function">
    <text evidence="3">Required for maturation of urease via the functional incorporation of the urease nickel metallocenter.</text>
</comment>
<comment type="caution">
    <text evidence="4">The sequence shown here is derived from an EMBL/GenBank/DDBJ whole genome shotgun (WGS) entry which is preliminary data.</text>
</comment>
<dbReference type="HAMAP" id="MF_01384">
    <property type="entry name" value="UreD"/>
    <property type="match status" value="1"/>
</dbReference>
<dbReference type="PANTHER" id="PTHR33643">
    <property type="entry name" value="UREASE ACCESSORY PROTEIN D"/>
    <property type="match status" value="1"/>
</dbReference>
<dbReference type="Proteomes" id="UP001431963">
    <property type="component" value="Unassembled WGS sequence"/>
</dbReference>
<evidence type="ECO:0000313" key="5">
    <source>
        <dbReference type="Proteomes" id="UP001431963"/>
    </source>
</evidence>
<dbReference type="PANTHER" id="PTHR33643:SF1">
    <property type="entry name" value="UREASE ACCESSORY PROTEIN D"/>
    <property type="match status" value="1"/>
</dbReference>
<proteinExistence type="inferred from homology"/>
<keyword evidence="2 3" id="KW-0143">Chaperone</keyword>
<evidence type="ECO:0000256" key="3">
    <source>
        <dbReference type="HAMAP-Rule" id="MF_01384"/>
    </source>
</evidence>